<gene>
    <name evidence="2" type="ORF">RUM43_003603</name>
</gene>
<comment type="caution">
    <text evidence="2">The sequence shown here is derived from an EMBL/GenBank/DDBJ whole genome shotgun (WGS) entry which is preliminary data.</text>
</comment>
<dbReference type="EMBL" id="JAWJWE010000036">
    <property type="protein sequence ID" value="KAK6629785.1"/>
    <property type="molecule type" value="Genomic_DNA"/>
</dbReference>
<feature type="region of interest" description="Disordered" evidence="1">
    <location>
        <begin position="1"/>
        <end position="27"/>
    </location>
</feature>
<accession>A0AAN8P3F7</accession>
<dbReference type="AlphaFoldDB" id="A0AAN8P3F7"/>
<feature type="compositionally biased region" description="Basic and acidic residues" evidence="1">
    <location>
        <begin position="1"/>
        <end position="11"/>
    </location>
</feature>
<feature type="compositionally biased region" description="Polar residues" evidence="1">
    <location>
        <begin position="14"/>
        <end position="27"/>
    </location>
</feature>
<evidence type="ECO:0000313" key="3">
    <source>
        <dbReference type="Proteomes" id="UP001372834"/>
    </source>
</evidence>
<organism evidence="2 3">
    <name type="scientific">Polyplax serrata</name>
    <name type="common">Common mouse louse</name>
    <dbReference type="NCBI Taxonomy" id="468196"/>
    <lineage>
        <taxon>Eukaryota</taxon>
        <taxon>Metazoa</taxon>
        <taxon>Ecdysozoa</taxon>
        <taxon>Arthropoda</taxon>
        <taxon>Hexapoda</taxon>
        <taxon>Insecta</taxon>
        <taxon>Pterygota</taxon>
        <taxon>Neoptera</taxon>
        <taxon>Paraneoptera</taxon>
        <taxon>Psocodea</taxon>
        <taxon>Troctomorpha</taxon>
        <taxon>Phthiraptera</taxon>
        <taxon>Anoplura</taxon>
        <taxon>Polyplacidae</taxon>
        <taxon>Polyplax</taxon>
    </lineage>
</organism>
<evidence type="ECO:0000313" key="2">
    <source>
        <dbReference type="EMBL" id="KAK6629785.1"/>
    </source>
</evidence>
<dbReference type="Proteomes" id="UP001372834">
    <property type="component" value="Unassembled WGS sequence"/>
</dbReference>
<reference evidence="2 3" key="1">
    <citation type="submission" date="2023-10" db="EMBL/GenBank/DDBJ databases">
        <title>Genomes of two closely related lineages of the louse Polyplax serrata with different host specificities.</title>
        <authorList>
            <person name="Martinu J."/>
            <person name="Tarabai H."/>
            <person name="Stefka J."/>
            <person name="Hypsa V."/>
        </authorList>
    </citation>
    <scope>NUCLEOTIDE SEQUENCE [LARGE SCALE GENOMIC DNA]</scope>
    <source>
        <strain evidence="2">HR10_N</strain>
    </source>
</reference>
<sequence>MSGSAREEKKGPLATTQGPHLNGPLTQSLHSLSSFRILSGTYLTPQSSDVYPVDVKSENSIIKLIGKSNPRKWRPLRLLGLINHPGRQSSASSPRYAAPTGSVYLSEAPADGSRDPTETKEALSGHRKILFLAVTTGEKRKEPIVSPEQIVC</sequence>
<protein>
    <submittedName>
        <fullName evidence="2">Uncharacterized protein</fullName>
    </submittedName>
</protein>
<proteinExistence type="predicted"/>
<name>A0AAN8P3F7_POLSC</name>
<evidence type="ECO:0000256" key="1">
    <source>
        <dbReference type="SAM" id="MobiDB-lite"/>
    </source>
</evidence>